<protein>
    <submittedName>
        <fullName evidence="11">Cytochrome P450 monooxygenase</fullName>
    </submittedName>
</protein>
<keyword evidence="10" id="KW-0472">Membrane</keyword>
<organism evidence="11 12">
    <name type="scientific">Lachnellula occidentalis</name>
    <dbReference type="NCBI Taxonomy" id="215460"/>
    <lineage>
        <taxon>Eukaryota</taxon>
        <taxon>Fungi</taxon>
        <taxon>Dikarya</taxon>
        <taxon>Ascomycota</taxon>
        <taxon>Pezizomycotina</taxon>
        <taxon>Leotiomycetes</taxon>
        <taxon>Helotiales</taxon>
        <taxon>Lachnaceae</taxon>
        <taxon>Lachnellula</taxon>
    </lineage>
</organism>
<dbReference type="PRINTS" id="PR01239">
    <property type="entry name" value="EP450IICYP52"/>
</dbReference>
<dbReference type="InterPro" id="IPR017972">
    <property type="entry name" value="Cyt_P450_CS"/>
</dbReference>
<comment type="caution">
    <text evidence="11">The sequence shown here is derived from an EMBL/GenBank/DDBJ whole genome shotgun (WGS) entry which is preliminary data.</text>
</comment>
<sequence length="535" mass="60392">STYSRWHPQNVGFPRHRLNMMDVLQSPSPAVVVAASFGFLYILYLLVQATITSHRRYLLSRKHGCKPVPSYPHKDPIFGLDVFLKNYKLSNTGGFLEDVKRKYEKVVGGYTFTQLLMGDRVILTAEPANIKAILATQFKDFMLPTRRKVAFQPVFGHGIFTTDGTEWEASRALLRPNFTRSQVGDLDTFEVHITNMISKIPRDGSTVDLQALFFKLTMDSATDFLFGYSTDVLGNSGNSEAGQRFSDAFGYVTFRVGIEARIGRLITILPDKKYQEGVKFIHQYVANYVQKATSLHQQSLKDGKIGEEDEKAGKYVFLEHLAKTNYSERKIQDELLNILLAGRDTTASLLGYFFYILARRPDVAAKLREEISKLGNARPSYEEIKSLKYLQYCLNETLRLHPIVPMNSRVAVRDTTIPVGGGPDGKSPVLVKKGQSVTYSAYVMQRRTDLYGEDALEFKPERWEDLRPSWQYLPFNGGPRICIGQQFALTEASYTVIRLLQSFSSIEKRDDSELLEHLTLTSAVRGGVNVGLTPA</sequence>
<evidence type="ECO:0000256" key="6">
    <source>
        <dbReference type="ARBA" id="ARBA00023004"/>
    </source>
</evidence>
<dbReference type="Gene3D" id="1.10.630.10">
    <property type="entry name" value="Cytochrome P450"/>
    <property type="match status" value="1"/>
</dbReference>
<keyword evidence="12" id="KW-1185">Reference proteome</keyword>
<evidence type="ECO:0000256" key="3">
    <source>
        <dbReference type="ARBA" id="ARBA00022617"/>
    </source>
</evidence>
<dbReference type="PROSITE" id="PS00086">
    <property type="entry name" value="CYTOCHROME_P450"/>
    <property type="match status" value="1"/>
</dbReference>
<dbReference type="GO" id="GO:0005506">
    <property type="term" value="F:iron ion binding"/>
    <property type="evidence" value="ECO:0007669"/>
    <property type="project" value="InterPro"/>
</dbReference>
<gene>
    <name evidence="11" type="primary">fsdH_0</name>
    <name evidence="11" type="ORF">LOCC1_G004830</name>
</gene>
<evidence type="ECO:0000256" key="5">
    <source>
        <dbReference type="ARBA" id="ARBA00023002"/>
    </source>
</evidence>
<dbReference type="OrthoDB" id="1470350at2759"/>
<evidence type="ECO:0000256" key="8">
    <source>
        <dbReference type="PIRSR" id="PIRSR602402-1"/>
    </source>
</evidence>
<dbReference type="PRINTS" id="PR00464">
    <property type="entry name" value="EP450II"/>
</dbReference>
<accession>A0A8H8RWC1</accession>
<reference evidence="11 12" key="1">
    <citation type="submission" date="2018-05" db="EMBL/GenBank/DDBJ databases">
        <title>Genome sequencing and assembly of the regulated plant pathogen Lachnellula willkommii and related sister species for the development of diagnostic species identification markers.</title>
        <authorList>
            <person name="Giroux E."/>
            <person name="Bilodeau G."/>
        </authorList>
    </citation>
    <scope>NUCLEOTIDE SEQUENCE [LARGE SCALE GENOMIC DNA]</scope>
    <source>
        <strain evidence="11 12">CBS 160.35</strain>
    </source>
</reference>
<dbReference type="InterPro" id="IPR047146">
    <property type="entry name" value="Cyt_P450_E_CYP52_fungi"/>
</dbReference>
<dbReference type="Pfam" id="PF00067">
    <property type="entry name" value="p450"/>
    <property type="match status" value="1"/>
</dbReference>
<dbReference type="Proteomes" id="UP000443090">
    <property type="component" value="Unassembled WGS sequence"/>
</dbReference>
<keyword evidence="7 9" id="KW-0503">Monooxygenase</keyword>
<comment type="cofactor">
    <cofactor evidence="1 8">
        <name>heme</name>
        <dbReference type="ChEBI" id="CHEBI:30413"/>
    </cofactor>
</comment>
<evidence type="ECO:0000256" key="4">
    <source>
        <dbReference type="ARBA" id="ARBA00022723"/>
    </source>
</evidence>
<feature type="transmembrane region" description="Helical" evidence="10">
    <location>
        <begin position="28"/>
        <end position="47"/>
    </location>
</feature>
<dbReference type="GO" id="GO:0020037">
    <property type="term" value="F:heme binding"/>
    <property type="evidence" value="ECO:0007669"/>
    <property type="project" value="InterPro"/>
</dbReference>
<dbReference type="SUPFAM" id="SSF48264">
    <property type="entry name" value="Cytochrome P450"/>
    <property type="match status" value="1"/>
</dbReference>
<feature type="non-terminal residue" evidence="11">
    <location>
        <position position="535"/>
    </location>
</feature>
<proteinExistence type="inferred from homology"/>
<evidence type="ECO:0000256" key="2">
    <source>
        <dbReference type="ARBA" id="ARBA00010617"/>
    </source>
</evidence>
<feature type="binding site" description="axial binding residue" evidence="8">
    <location>
        <position position="482"/>
    </location>
    <ligand>
        <name>heme</name>
        <dbReference type="ChEBI" id="CHEBI:30413"/>
    </ligand>
    <ligandPart>
        <name>Fe</name>
        <dbReference type="ChEBI" id="CHEBI:18248"/>
    </ligandPart>
</feature>
<keyword evidence="3 8" id="KW-0349">Heme</keyword>
<comment type="similarity">
    <text evidence="2 9">Belongs to the cytochrome P450 family.</text>
</comment>
<evidence type="ECO:0000256" key="7">
    <source>
        <dbReference type="ARBA" id="ARBA00023033"/>
    </source>
</evidence>
<dbReference type="GO" id="GO:0016712">
    <property type="term" value="F:oxidoreductase activity, acting on paired donors, with incorporation or reduction of molecular oxygen, reduced flavin or flavoprotein as one donor, and incorporation of one atom of oxygen"/>
    <property type="evidence" value="ECO:0007669"/>
    <property type="project" value="InterPro"/>
</dbReference>
<dbReference type="PANTHER" id="PTHR24287">
    <property type="entry name" value="P450, PUTATIVE (EUROFUNG)-RELATED"/>
    <property type="match status" value="1"/>
</dbReference>
<evidence type="ECO:0000256" key="1">
    <source>
        <dbReference type="ARBA" id="ARBA00001971"/>
    </source>
</evidence>
<dbReference type="AlphaFoldDB" id="A0A8H8RWC1"/>
<dbReference type="PANTHER" id="PTHR24287:SF1">
    <property type="entry name" value="P450, PUTATIVE (EUROFUNG)-RELATED"/>
    <property type="match status" value="1"/>
</dbReference>
<evidence type="ECO:0000256" key="9">
    <source>
        <dbReference type="RuleBase" id="RU000461"/>
    </source>
</evidence>
<evidence type="ECO:0000313" key="11">
    <source>
        <dbReference type="EMBL" id="TVY42053.1"/>
    </source>
</evidence>
<dbReference type="InterPro" id="IPR002402">
    <property type="entry name" value="Cyt_P450_E_grp-II"/>
</dbReference>
<dbReference type="InterPro" id="IPR001128">
    <property type="entry name" value="Cyt_P450"/>
</dbReference>
<keyword evidence="5 9" id="KW-0560">Oxidoreductase</keyword>
<dbReference type="InterPro" id="IPR002974">
    <property type="entry name" value="Cyt_P450_E_CYP52_ascomycetes"/>
</dbReference>
<keyword evidence="10" id="KW-0812">Transmembrane</keyword>
<keyword evidence="6 8" id="KW-0408">Iron</keyword>
<keyword evidence="4 8" id="KW-0479">Metal-binding</keyword>
<evidence type="ECO:0000313" key="12">
    <source>
        <dbReference type="Proteomes" id="UP000443090"/>
    </source>
</evidence>
<dbReference type="InterPro" id="IPR036396">
    <property type="entry name" value="Cyt_P450_sf"/>
</dbReference>
<name>A0A8H8RWC1_9HELO</name>
<dbReference type="PRINTS" id="PR00385">
    <property type="entry name" value="P450"/>
</dbReference>
<dbReference type="EMBL" id="QGMI01000352">
    <property type="protein sequence ID" value="TVY42053.1"/>
    <property type="molecule type" value="Genomic_DNA"/>
</dbReference>
<evidence type="ECO:0000256" key="10">
    <source>
        <dbReference type="SAM" id="Phobius"/>
    </source>
</evidence>
<keyword evidence="10" id="KW-1133">Transmembrane helix</keyword>
<dbReference type="CDD" id="cd11063">
    <property type="entry name" value="CYP52"/>
    <property type="match status" value="1"/>
</dbReference>